<dbReference type="InterPro" id="IPR029787">
    <property type="entry name" value="Nucleotide_cyclase"/>
</dbReference>
<dbReference type="PROSITE" id="PS50113">
    <property type="entry name" value="PAC"/>
    <property type="match status" value="2"/>
</dbReference>
<keyword evidence="1" id="KW-0812">Transmembrane</keyword>
<feature type="domain" description="GGDEF" evidence="3">
    <location>
        <begin position="480"/>
        <end position="613"/>
    </location>
</feature>
<accession>A0ABU9YTB5</accession>
<dbReference type="EC" id="2.7.7.65" evidence="4"/>
<dbReference type="InterPro" id="IPR000160">
    <property type="entry name" value="GGDEF_dom"/>
</dbReference>
<dbReference type="SMART" id="SM00267">
    <property type="entry name" value="GGDEF"/>
    <property type="match status" value="1"/>
</dbReference>
<feature type="domain" description="PAC" evidence="2">
    <location>
        <begin position="270"/>
        <end position="321"/>
    </location>
</feature>
<evidence type="ECO:0000259" key="3">
    <source>
        <dbReference type="PROSITE" id="PS50887"/>
    </source>
</evidence>
<protein>
    <submittedName>
        <fullName evidence="4">Diguanylate cyclase</fullName>
        <ecNumber evidence="4">2.7.7.65</ecNumber>
    </submittedName>
</protein>
<organism evidence="4 5">
    <name type="scientific">Uliginosibacterium sediminicola</name>
    <dbReference type="NCBI Taxonomy" id="2024550"/>
    <lineage>
        <taxon>Bacteria</taxon>
        <taxon>Pseudomonadati</taxon>
        <taxon>Pseudomonadota</taxon>
        <taxon>Betaproteobacteria</taxon>
        <taxon>Rhodocyclales</taxon>
        <taxon>Zoogloeaceae</taxon>
        <taxon>Uliginosibacterium</taxon>
    </lineage>
</organism>
<dbReference type="PANTHER" id="PTHR46663">
    <property type="entry name" value="DIGUANYLATE CYCLASE DGCT-RELATED"/>
    <property type="match status" value="1"/>
</dbReference>
<dbReference type="CDD" id="cd01949">
    <property type="entry name" value="GGDEF"/>
    <property type="match status" value="1"/>
</dbReference>
<name>A0ABU9YTB5_9RHOO</name>
<dbReference type="Gene3D" id="3.30.70.270">
    <property type="match status" value="1"/>
</dbReference>
<keyword evidence="5" id="KW-1185">Reference proteome</keyword>
<evidence type="ECO:0000313" key="5">
    <source>
        <dbReference type="Proteomes" id="UP001410394"/>
    </source>
</evidence>
<dbReference type="CDD" id="cd00130">
    <property type="entry name" value="PAS"/>
    <property type="match status" value="2"/>
</dbReference>
<keyword evidence="4" id="KW-0808">Transferase</keyword>
<proteinExistence type="predicted"/>
<dbReference type="Pfam" id="PF13426">
    <property type="entry name" value="PAS_9"/>
    <property type="match status" value="2"/>
</dbReference>
<dbReference type="InterPro" id="IPR052163">
    <property type="entry name" value="DGC-Regulatory_Protein"/>
</dbReference>
<dbReference type="EMBL" id="JBDIVE010000001">
    <property type="protein sequence ID" value="MEN3066954.1"/>
    <property type="molecule type" value="Genomic_DNA"/>
</dbReference>
<evidence type="ECO:0000256" key="1">
    <source>
        <dbReference type="SAM" id="Phobius"/>
    </source>
</evidence>
<dbReference type="InterPro" id="IPR001610">
    <property type="entry name" value="PAC"/>
</dbReference>
<evidence type="ECO:0000313" key="4">
    <source>
        <dbReference type="EMBL" id="MEN3066954.1"/>
    </source>
</evidence>
<dbReference type="InterPro" id="IPR000700">
    <property type="entry name" value="PAS-assoc_C"/>
</dbReference>
<gene>
    <name evidence="4" type="ORF">ABDB84_00600</name>
</gene>
<dbReference type="SMART" id="SM00091">
    <property type="entry name" value="PAS"/>
    <property type="match status" value="2"/>
</dbReference>
<dbReference type="GO" id="GO:0052621">
    <property type="term" value="F:diguanylate cyclase activity"/>
    <property type="evidence" value="ECO:0007669"/>
    <property type="project" value="UniProtKB-EC"/>
</dbReference>
<dbReference type="SMART" id="SM00086">
    <property type="entry name" value="PAC"/>
    <property type="match status" value="2"/>
</dbReference>
<dbReference type="InterPro" id="IPR000014">
    <property type="entry name" value="PAS"/>
</dbReference>
<comment type="caution">
    <text evidence="4">The sequence shown here is derived from an EMBL/GenBank/DDBJ whole genome shotgun (WGS) entry which is preliminary data.</text>
</comment>
<dbReference type="NCBIfam" id="TIGR00254">
    <property type="entry name" value="GGDEF"/>
    <property type="match status" value="1"/>
</dbReference>
<sequence>MIAADATSLTQHDREQQRLLAASMRIGMLGMLAATPLGALWLVEQGEASWAALWALAMVTQSLLSMPLAMRLLRSGHQPGIAQRTERLYVLKMLLCGGLCAALSWWPGASEHALLELALMQTLLLLTSSVVLVVSRLAFPALLISLSLPVIVRLLQQPPAVWPEAGIAFMIIAIVLALAHQIMHRSLRRLLQRRDVLMQEQEALFHAASEGIMLIRDERIVKCNWQGAAMLGLTPEEVMQTRIRDWLHDELEWSSYEQEMTQSFTRGERFSFITRLRKHNGDSFFAELSASSIDPDGRQAGVVLVATDISVRLATEAELRNSERRFRRLLSLSSDWYWEQDEQFRFTQVTGTRLDATHDSLSAIIGRTRWEFDTPGTDEQRWAAHRATLEAHLPFTDFIYQMRTGEGKLVWFSITGHPMYDELGNFCGYHGVGMDITERIAHQERYHHLAHHDTLTGLPNRRLLFDRLEQATAYARRNQQIVAILMLDLDGFKAINDSDGHEAGDQVLIAVADRLRSQIRESDTLCRMGGDEFVILLPEVANANAAELVAHKIIIALGIPFDIDRKRYKVGTSIGISLYPTHTEDAEKLLGMADAAMYQAKQAGGNQYCFAQLGDQGLLPLDTPA</sequence>
<dbReference type="SUPFAM" id="SSF55073">
    <property type="entry name" value="Nucleotide cyclase"/>
    <property type="match status" value="1"/>
</dbReference>
<dbReference type="Pfam" id="PF00990">
    <property type="entry name" value="GGDEF"/>
    <property type="match status" value="1"/>
</dbReference>
<dbReference type="Proteomes" id="UP001410394">
    <property type="component" value="Unassembled WGS sequence"/>
</dbReference>
<dbReference type="NCBIfam" id="TIGR00229">
    <property type="entry name" value="sensory_box"/>
    <property type="match status" value="2"/>
</dbReference>
<feature type="transmembrane region" description="Helical" evidence="1">
    <location>
        <begin position="19"/>
        <end position="42"/>
    </location>
</feature>
<dbReference type="PROSITE" id="PS50887">
    <property type="entry name" value="GGDEF"/>
    <property type="match status" value="1"/>
</dbReference>
<dbReference type="PANTHER" id="PTHR46663:SF3">
    <property type="entry name" value="SLL0267 PROTEIN"/>
    <property type="match status" value="1"/>
</dbReference>
<dbReference type="InterPro" id="IPR043128">
    <property type="entry name" value="Rev_trsase/Diguanyl_cyclase"/>
</dbReference>
<feature type="domain" description="PAC" evidence="2">
    <location>
        <begin position="396"/>
        <end position="448"/>
    </location>
</feature>
<keyword evidence="1" id="KW-1133">Transmembrane helix</keyword>
<evidence type="ECO:0000259" key="2">
    <source>
        <dbReference type="PROSITE" id="PS50113"/>
    </source>
</evidence>
<reference evidence="4 5" key="1">
    <citation type="journal article" date="2018" name="Int. J. Syst. Evol. Microbiol.">
        <title>Uliginosibacterium sediminicola sp. nov., isolated from freshwater sediment.</title>
        <authorList>
            <person name="Hwang W.M."/>
            <person name="Kim S.M."/>
            <person name="Kang K."/>
            <person name="Ahn T.Y."/>
        </authorList>
    </citation>
    <scope>NUCLEOTIDE SEQUENCE [LARGE SCALE GENOMIC DNA]</scope>
    <source>
        <strain evidence="4 5">M1-21</strain>
    </source>
</reference>
<feature type="transmembrane region" description="Helical" evidence="1">
    <location>
        <begin position="161"/>
        <end position="179"/>
    </location>
</feature>
<feature type="transmembrane region" description="Helical" evidence="1">
    <location>
        <begin position="48"/>
        <end position="69"/>
    </location>
</feature>
<feature type="transmembrane region" description="Helical" evidence="1">
    <location>
        <begin position="89"/>
        <end position="107"/>
    </location>
</feature>
<keyword evidence="1" id="KW-0472">Membrane</keyword>
<dbReference type="RefSeq" id="WP_345917724.1">
    <property type="nucleotide sequence ID" value="NZ_JBDIVE010000001.1"/>
</dbReference>
<dbReference type="Gene3D" id="3.30.450.20">
    <property type="entry name" value="PAS domain"/>
    <property type="match status" value="2"/>
</dbReference>
<keyword evidence="4" id="KW-0548">Nucleotidyltransferase</keyword>
<dbReference type="InterPro" id="IPR035965">
    <property type="entry name" value="PAS-like_dom_sf"/>
</dbReference>
<dbReference type="SUPFAM" id="SSF55785">
    <property type="entry name" value="PYP-like sensor domain (PAS domain)"/>
    <property type="match status" value="2"/>
</dbReference>
<feature type="transmembrane region" description="Helical" evidence="1">
    <location>
        <begin position="137"/>
        <end position="155"/>
    </location>
</feature>